<dbReference type="InterPro" id="IPR027417">
    <property type="entry name" value="P-loop_NTPase"/>
</dbReference>
<accession>A0ABP8WK98</accession>
<dbReference type="PRINTS" id="PR01590">
    <property type="entry name" value="HTHFIS"/>
</dbReference>
<dbReference type="SUPFAM" id="SSF55781">
    <property type="entry name" value="GAF domain-like"/>
    <property type="match status" value="1"/>
</dbReference>
<proteinExistence type="predicted"/>
<evidence type="ECO:0000259" key="5">
    <source>
        <dbReference type="PROSITE" id="PS50045"/>
    </source>
</evidence>
<evidence type="ECO:0000256" key="2">
    <source>
        <dbReference type="ARBA" id="ARBA00022840"/>
    </source>
</evidence>
<dbReference type="Pfam" id="PF25601">
    <property type="entry name" value="AAA_lid_14"/>
    <property type="match status" value="1"/>
</dbReference>
<dbReference type="PANTHER" id="PTHR32071">
    <property type="entry name" value="TRANSCRIPTIONAL REGULATORY PROTEIN"/>
    <property type="match status" value="1"/>
</dbReference>
<keyword evidence="7" id="KW-1185">Reference proteome</keyword>
<organism evidence="6 7">
    <name type="scientific">Pseudonocardia yuanmonensis</name>
    <dbReference type="NCBI Taxonomy" id="1095914"/>
    <lineage>
        <taxon>Bacteria</taxon>
        <taxon>Bacillati</taxon>
        <taxon>Actinomycetota</taxon>
        <taxon>Actinomycetes</taxon>
        <taxon>Pseudonocardiales</taxon>
        <taxon>Pseudonocardiaceae</taxon>
        <taxon>Pseudonocardia</taxon>
    </lineage>
</organism>
<protein>
    <submittedName>
        <fullName evidence="6">Helix-turn-helix domain-containing protein</fullName>
    </submittedName>
</protein>
<keyword evidence="3" id="KW-0805">Transcription regulation</keyword>
<dbReference type="InterPro" id="IPR058031">
    <property type="entry name" value="AAA_lid_NorR"/>
</dbReference>
<feature type="domain" description="Sigma-54 factor interaction" evidence="5">
    <location>
        <begin position="384"/>
        <end position="465"/>
    </location>
</feature>
<keyword evidence="1" id="KW-0547">Nucleotide-binding</keyword>
<dbReference type="InterPro" id="IPR029016">
    <property type="entry name" value="GAF-like_dom_sf"/>
</dbReference>
<dbReference type="SUPFAM" id="SSF46689">
    <property type="entry name" value="Homeodomain-like"/>
    <property type="match status" value="1"/>
</dbReference>
<evidence type="ECO:0000256" key="1">
    <source>
        <dbReference type="ARBA" id="ARBA00022741"/>
    </source>
</evidence>
<dbReference type="InterPro" id="IPR002197">
    <property type="entry name" value="HTH_Fis"/>
</dbReference>
<keyword evidence="4" id="KW-0804">Transcription</keyword>
<sequence length="546" mass="58526">MSTTDVRALRSARDDFLSSGRIAERFRTVVRPEIAASWSRSQRAGVSPLEAHLPNLPEHEVRAPLDALAKPILAKMADELEGLGCALSLADGQGRLVRSWIPDTMVRGSLRRIMADPGASCSEKHVGTNGIGTALADLQPKIIGGAEHWGELHLDMTCVAAPVLDPVSRRPAAVINVTMMEQTVHPALTALVRWSVAELREAMLERSGAAERRLFEQFLAHRGRSDRPSMVLSRRIVVADPAAAQLFPELDAADLWEQVGGAGASRSVDLELPDGVVLPVRVSPLAEDGVLVEVCRGTRAPLRRSAAGRPASPVYVAATAQAGEAVAAGVPVLLVGEPGTGKATLAAELLKPWGEGTLAVSHLDALTPDKTEVIRRAVDDGLRVVATTRNVGLVAPELLELFDLATVTVPPLRERLAELPALVAELTARLGRPARWSGEALDALARRRWAGNLRELESVVTRTLINSSGLIRVADLPLDVRQEAGRKRLTRMEQAERDAIVAALAASAGNKAIAAEELGISRSSLYRKIDRYGLADSGQVEMRMRS</sequence>
<evidence type="ECO:0000313" key="7">
    <source>
        <dbReference type="Proteomes" id="UP001500325"/>
    </source>
</evidence>
<dbReference type="Gene3D" id="3.30.450.40">
    <property type="match status" value="1"/>
</dbReference>
<gene>
    <name evidence="6" type="ORF">GCM10023215_30210</name>
</gene>
<dbReference type="Pfam" id="PF02954">
    <property type="entry name" value="HTH_8"/>
    <property type="match status" value="1"/>
</dbReference>
<dbReference type="Proteomes" id="UP001500325">
    <property type="component" value="Unassembled WGS sequence"/>
</dbReference>
<dbReference type="Gene3D" id="1.10.10.60">
    <property type="entry name" value="Homeodomain-like"/>
    <property type="match status" value="1"/>
</dbReference>
<evidence type="ECO:0000256" key="4">
    <source>
        <dbReference type="ARBA" id="ARBA00023163"/>
    </source>
</evidence>
<keyword evidence="2" id="KW-0067">ATP-binding</keyword>
<dbReference type="EMBL" id="BAABIC010000009">
    <property type="protein sequence ID" value="GAA4691288.1"/>
    <property type="molecule type" value="Genomic_DNA"/>
</dbReference>
<evidence type="ECO:0000256" key="3">
    <source>
        <dbReference type="ARBA" id="ARBA00023015"/>
    </source>
</evidence>
<dbReference type="InterPro" id="IPR002078">
    <property type="entry name" value="Sigma_54_int"/>
</dbReference>
<dbReference type="PROSITE" id="PS50045">
    <property type="entry name" value="SIGMA54_INTERACT_4"/>
    <property type="match status" value="1"/>
</dbReference>
<name>A0ABP8WK98_9PSEU</name>
<evidence type="ECO:0000313" key="6">
    <source>
        <dbReference type="EMBL" id="GAA4691288.1"/>
    </source>
</evidence>
<comment type="caution">
    <text evidence="6">The sequence shown here is derived from an EMBL/GenBank/DDBJ whole genome shotgun (WGS) entry which is preliminary data.</text>
</comment>
<dbReference type="Gene3D" id="1.10.8.60">
    <property type="match status" value="1"/>
</dbReference>
<dbReference type="SUPFAM" id="SSF52540">
    <property type="entry name" value="P-loop containing nucleoside triphosphate hydrolases"/>
    <property type="match status" value="1"/>
</dbReference>
<dbReference type="InterPro" id="IPR009057">
    <property type="entry name" value="Homeodomain-like_sf"/>
</dbReference>
<reference evidence="7" key="1">
    <citation type="journal article" date="2019" name="Int. J. Syst. Evol. Microbiol.">
        <title>The Global Catalogue of Microorganisms (GCM) 10K type strain sequencing project: providing services to taxonomists for standard genome sequencing and annotation.</title>
        <authorList>
            <consortium name="The Broad Institute Genomics Platform"/>
            <consortium name="The Broad Institute Genome Sequencing Center for Infectious Disease"/>
            <person name="Wu L."/>
            <person name="Ma J."/>
        </authorList>
    </citation>
    <scope>NUCLEOTIDE SEQUENCE [LARGE SCALE GENOMIC DNA]</scope>
    <source>
        <strain evidence="7">JCM 18055</strain>
    </source>
</reference>
<dbReference type="RefSeq" id="WP_345381133.1">
    <property type="nucleotide sequence ID" value="NZ_BAABIC010000009.1"/>
</dbReference>